<keyword evidence="5" id="KW-1185">Reference proteome</keyword>
<dbReference type="EMBL" id="JAFMYW010000013">
    <property type="protein sequence ID" value="MBO0952759.1"/>
    <property type="molecule type" value="Genomic_DNA"/>
</dbReference>
<organism evidence="4 5">
    <name type="scientific">Fibrella forsythiae</name>
    <dbReference type="NCBI Taxonomy" id="2817061"/>
    <lineage>
        <taxon>Bacteria</taxon>
        <taxon>Pseudomonadati</taxon>
        <taxon>Bacteroidota</taxon>
        <taxon>Cytophagia</taxon>
        <taxon>Cytophagales</taxon>
        <taxon>Spirosomataceae</taxon>
        <taxon>Fibrella</taxon>
    </lineage>
</organism>
<evidence type="ECO:0000259" key="3">
    <source>
        <dbReference type="Pfam" id="PF12697"/>
    </source>
</evidence>
<dbReference type="PANTHER" id="PTHR43798">
    <property type="entry name" value="MONOACYLGLYCEROL LIPASE"/>
    <property type="match status" value="1"/>
</dbReference>
<comment type="caution">
    <text evidence="4">The sequence shown here is derived from an EMBL/GenBank/DDBJ whole genome shotgun (WGS) entry which is preliminary data.</text>
</comment>
<dbReference type="PANTHER" id="PTHR43798:SF31">
    <property type="entry name" value="AB HYDROLASE SUPERFAMILY PROTEIN YCLE"/>
    <property type="match status" value="1"/>
</dbReference>
<name>A0ABS3JRX6_9BACT</name>
<evidence type="ECO:0000313" key="5">
    <source>
        <dbReference type="Proteomes" id="UP000664628"/>
    </source>
</evidence>
<dbReference type="SUPFAM" id="SSF53474">
    <property type="entry name" value="alpha/beta-Hydrolases"/>
    <property type="match status" value="1"/>
</dbReference>
<dbReference type="InterPro" id="IPR000073">
    <property type="entry name" value="AB_hydrolase_1"/>
</dbReference>
<feature type="region of interest" description="Disordered" evidence="2">
    <location>
        <begin position="122"/>
        <end position="157"/>
    </location>
</feature>
<evidence type="ECO:0000256" key="1">
    <source>
        <dbReference type="ARBA" id="ARBA00022801"/>
    </source>
</evidence>
<dbReference type="Pfam" id="PF12697">
    <property type="entry name" value="Abhydrolase_6"/>
    <property type="match status" value="1"/>
</dbReference>
<feature type="domain" description="AB hydrolase-1" evidence="3">
    <location>
        <begin position="17"/>
        <end position="255"/>
    </location>
</feature>
<dbReference type="Proteomes" id="UP000664628">
    <property type="component" value="Unassembled WGS sequence"/>
</dbReference>
<reference evidence="4 5" key="1">
    <citation type="submission" date="2021-03" db="EMBL/GenBank/DDBJ databases">
        <title>Fibrella sp. HMF5405 genome sequencing and assembly.</title>
        <authorList>
            <person name="Kang H."/>
            <person name="Kim H."/>
            <person name="Bae S."/>
            <person name="Joh K."/>
        </authorList>
    </citation>
    <scope>NUCLEOTIDE SEQUENCE [LARGE SCALE GENOMIC DNA]</scope>
    <source>
        <strain evidence="4 5">HMF5405</strain>
    </source>
</reference>
<protein>
    <submittedName>
        <fullName evidence="4">Alpha/beta fold hydrolase</fullName>
    </submittedName>
</protein>
<gene>
    <name evidence="4" type="ORF">J2I46_29535</name>
</gene>
<dbReference type="InterPro" id="IPR050266">
    <property type="entry name" value="AB_hydrolase_sf"/>
</dbReference>
<accession>A0ABS3JRX6</accession>
<keyword evidence="1 4" id="KW-0378">Hydrolase</keyword>
<dbReference type="PRINTS" id="PR00111">
    <property type="entry name" value="ABHYDROLASE"/>
</dbReference>
<dbReference type="RefSeq" id="WP_207332710.1">
    <property type="nucleotide sequence ID" value="NZ_JAFMYW010000013.1"/>
</dbReference>
<proteinExistence type="predicted"/>
<evidence type="ECO:0000256" key="2">
    <source>
        <dbReference type="SAM" id="MobiDB-lite"/>
    </source>
</evidence>
<evidence type="ECO:0000313" key="4">
    <source>
        <dbReference type="EMBL" id="MBO0952759.1"/>
    </source>
</evidence>
<sequence>MLHTLTRTPQSATGPALVFLHYYGGSIQSWSTVVDRLAADFYCLVIDLPGFGDSPPISDHQTVDDVTEAVTDAIKVQLGDRPFVLVGHSMGGKLALAVASGTLSSPASAALQGLVLLAPSPPVPEPIPDKDRQAMLDQPSLPPDEQQKAAEKTANNITNRPLSELTRQLIVTDNLRSSTEGWIAWLTTGSREDISARMVPINVPITILAGDHDNALPHSVQTDMVLPYLPQAALTIVAGAGHLLPIEEPDLVANAISTFCRQLKQQTT</sequence>
<dbReference type="InterPro" id="IPR029058">
    <property type="entry name" value="AB_hydrolase_fold"/>
</dbReference>
<dbReference type="Gene3D" id="3.40.50.1820">
    <property type="entry name" value="alpha/beta hydrolase"/>
    <property type="match status" value="1"/>
</dbReference>
<dbReference type="GO" id="GO:0016787">
    <property type="term" value="F:hydrolase activity"/>
    <property type="evidence" value="ECO:0007669"/>
    <property type="project" value="UniProtKB-KW"/>
</dbReference>